<evidence type="ECO:0000256" key="6">
    <source>
        <dbReference type="ARBA" id="ARBA00022777"/>
    </source>
</evidence>
<dbReference type="SMART" id="SM00911">
    <property type="entry name" value="HWE_HK"/>
    <property type="match status" value="1"/>
</dbReference>
<evidence type="ECO:0000259" key="8">
    <source>
        <dbReference type="SMART" id="SM00091"/>
    </source>
</evidence>
<dbReference type="InterPro" id="IPR011102">
    <property type="entry name" value="Sig_transdc_His_kinase_HWE"/>
</dbReference>
<dbReference type="InterPro" id="IPR000014">
    <property type="entry name" value="PAS"/>
</dbReference>
<comment type="catalytic activity">
    <reaction evidence="1">
        <text>ATP + protein L-histidine = ADP + protein N-phospho-L-histidine.</text>
        <dbReference type="EC" id="2.7.13.3"/>
    </reaction>
</comment>
<feature type="domain" description="Signal transduction histidine kinase HWE region" evidence="9">
    <location>
        <begin position="292"/>
        <end position="374"/>
    </location>
</feature>
<organism evidence="10 11">
    <name type="scientific">Tsuneonella deserti</name>
    <dbReference type="NCBI Taxonomy" id="2035528"/>
    <lineage>
        <taxon>Bacteria</taxon>
        <taxon>Pseudomonadati</taxon>
        <taxon>Pseudomonadota</taxon>
        <taxon>Alphaproteobacteria</taxon>
        <taxon>Sphingomonadales</taxon>
        <taxon>Erythrobacteraceae</taxon>
        <taxon>Tsuneonella</taxon>
    </lineage>
</organism>
<dbReference type="EC" id="2.7.13.3" evidence="2"/>
<evidence type="ECO:0000313" key="11">
    <source>
        <dbReference type="Proteomes" id="UP000619041"/>
    </source>
</evidence>
<proteinExistence type="predicted"/>
<dbReference type="EMBL" id="BMKL01000001">
    <property type="protein sequence ID" value="GGD92293.1"/>
    <property type="molecule type" value="Genomic_DNA"/>
</dbReference>
<evidence type="ECO:0000256" key="4">
    <source>
        <dbReference type="ARBA" id="ARBA00022679"/>
    </source>
</evidence>
<dbReference type="Gene3D" id="3.30.565.10">
    <property type="entry name" value="Histidine kinase-like ATPase, C-terminal domain"/>
    <property type="match status" value="1"/>
</dbReference>
<dbReference type="Pfam" id="PF07536">
    <property type="entry name" value="HWE_HK"/>
    <property type="match status" value="1"/>
</dbReference>
<dbReference type="CDD" id="cd00130">
    <property type="entry name" value="PAS"/>
    <property type="match status" value="1"/>
</dbReference>
<evidence type="ECO:0000256" key="3">
    <source>
        <dbReference type="ARBA" id="ARBA00022553"/>
    </source>
</evidence>
<dbReference type="SMART" id="SM00091">
    <property type="entry name" value="PAS"/>
    <property type="match status" value="2"/>
</dbReference>
<evidence type="ECO:0000256" key="1">
    <source>
        <dbReference type="ARBA" id="ARBA00000085"/>
    </source>
</evidence>
<dbReference type="PANTHER" id="PTHR41523:SF7">
    <property type="entry name" value="HISTIDINE KINASE"/>
    <property type="match status" value="1"/>
</dbReference>
<dbReference type="InterPro" id="IPR036890">
    <property type="entry name" value="HATPase_C_sf"/>
</dbReference>
<dbReference type="SUPFAM" id="SSF55785">
    <property type="entry name" value="PYP-like sensor domain (PAS domain)"/>
    <property type="match status" value="2"/>
</dbReference>
<feature type="domain" description="PAS" evidence="8">
    <location>
        <begin position="7"/>
        <end position="73"/>
    </location>
</feature>
<dbReference type="Pfam" id="PF08448">
    <property type="entry name" value="PAS_4"/>
    <property type="match status" value="2"/>
</dbReference>
<keyword evidence="3" id="KW-0597">Phosphoprotein</keyword>
<protein>
    <recommendedName>
        <fullName evidence="2">histidine kinase</fullName>
        <ecNumber evidence="2">2.7.13.3</ecNumber>
    </recommendedName>
</protein>
<keyword evidence="6" id="KW-0418">Kinase</keyword>
<dbReference type="NCBIfam" id="TIGR00229">
    <property type="entry name" value="sensory_box"/>
    <property type="match status" value="1"/>
</dbReference>
<sequence>MSELPPIDFASLFAGSPNPYVVMDRDLTIVWMNDAYLAATLRRAEDILGKRMFEAFPSDPGSESHQLLSQSFDRVLRTGERDEIALIRYDIANAAGEMEVRYWSATHTPVKDSAGGLAFILQHTVDVTELHSLRRSRDEAGLVQRADAIQARNRDLAEERDRFRRMFEQAPGFVAVVGGSRHVFLMANAAYHRLVGERDLMGKAAADALPEVVEQGFIDLLDRVRAEGKVYVGEREPIMLRSEGSEALSRRYLTFVYQPIFDAGSVTAIFVQGYDVTDEVEASEAQKLLINELNHRVKNTLAIVQGLAAQSFRNIDAAADGLKALDARLNALAAAHSLLTERNWEAARLKDTIRSAVQATLGSEADRVTLVGPALSLPPQTTVSLAMLVHELSTNALKYGALANAEGKIDVRWQVTGEPGKRRLEIDWRESGGPPVVQPARRGFGTRLIERGLSAEGSAKTSIDFHPLGLHCTVVTNIGENG</sequence>
<keyword evidence="4" id="KW-0808">Transferase</keyword>
<dbReference type="Proteomes" id="UP000619041">
    <property type="component" value="Unassembled WGS sequence"/>
</dbReference>
<comment type="caution">
    <text evidence="10">The sequence shown here is derived from an EMBL/GenBank/DDBJ whole genome shotgun (WGS) entry which is preliminary data.</text>
</comment>
<gene>
    <name evidence="10" type="ORF">GCM10011515_09990</name>
</gene>
<evidence type="ECO:0000256" key="5">
    <source>
        <dbReference type="ARBA" id="ARBA00022741"/>
    </source>
</evidence>
<name>A0ABQ1S3J6_9SPHN</name>
<evidence type="ECO:0000256" key="2">
    <source>
        <dbReference type="ARBA" id="ARBA00012438"/>
    </source>
</evidence>
<dbReference type="RefSeq" id="WP_188644129.1">
    <property type="nucleotide sequence ID" value="NZ_BMKL01000001.1"/>
</dbReference>
<keyword evidence="5" id="KW-0547">Nucleotide-binding</keyword>
<dbReference type="InterPro" id="IPR013656">
    <property type="entry name" value="PAS_4"/>
</dbReference>
<dbReference type="Gene3D" id="3.30.450.20">
    <property type="entry name" value="PAS domain"/>
    <property type="match status" value="2"/>
</dbReference>
<dbReference type="InterPro" id="IPR035965">
    <property type="entry name" value="PAS-like_dom_sf"/>
</dbReference>
<evidence type="ECO:0000313" key="10">
    <source>
        <dbReference type="EMBL" id="GGD92293.1"/>
    </source>
</evidence>
<accession>A0ABQ1S3J6</accession>
<feature type="domain" description="PAS" evidence="8">
    <location>
        <begin position="161"/>
        <end position="226"/>
    </location>
</feature>
<keyword evidence="7" id="KW-0067">ATP-binding</keyword>
<reference evidence="11" key="1">
    <citation type="journal article" date="2019" name="Int. J. Syst. Evol. Microbiol.">
        <title>The Global Catalogue of Microorganisms (GCM) 10K type strain sequencing project: providing services to taxonomists for standard genome sequencing and annotation.</title>
        <authorList>
            <consortium name="The Broad Institute Genomics Platform"/>
            <consortium name="The Broad Institute Genome Sequencing Center for Infectious Disease"/>
            <person name="Wu L."/>
            <person name="Ma J."/>
        </authorList>
    </citation>
    <scope>NUCLEOTIDE SEQUENCE [LARGE SCALE GENOMIC DNA]</scope>
    <source>
        <strain evidence="11">CGMCC 1.15959</strain>
    </source>
</reference>
<dbReference type="PANTHER" id="PTHR41523">
    <property type="entry name" value="TWO-COMPONENT SYSTEM SENSOR PROTEIN"/>
    <property type="match status" value="1"/>
</dbReference>
<evidence type="ECO:0000259" key="9">
    <source>
        <dbReference type="SMART" id="SM00911"/>
    </source>
</evidence>
<evidence type="ECO:0000256" key="7">
    <source>
        <dbReference type="ARBA" id="ARBA00022840"/>
    </source>
</evidence>
<keyword evidence="11" id="KW-1185">Reference proteome</keyword>